<dbReference type="NCBIfam" id="TIGR02397">
    <property type="entry name" value="dnaX_nterm"/>
    <property type="match status" value="1"/>
</dbReference>
<dbReference type="GO" id="GO:0003887">
    <property type="term" value="F:DNA-directed DNA polymerase activity"/>
    <property type="evidence" value="ECO:0007669"/>
    <property type="project" value="UniProtKB-KW"/>
</dbReference>
<dbReference type="PANTHER" id="PTHR11669">
    <property type="entry name" value="REPLICATION FACTOR C / DNA POLYMERASE III GAMMA-TAU SUBUNIT"/>
    <property type="match status" value="1"/>
</dbReference>
<dbReference type="Gene3D" id="1.20.272.10">
    <property type="match status" value="1"/>
</dbReference>
<evidence type="ECO:0000256" key="11">
    <source>
        <dbReference type="ARBA" id="ARBA00049244"/>
    </source>
</evidence>
<dbReference type="PATRIC" id="fig|999411.4.peg.3142"/>
<evidence type="ECO:0000256" key="4">
    <source>
        <dbReference type="ARBA" id="ARBA00022695"/>
    </source>
</evidence>
<dbReference type="EC" id="2.7.7.7" evidence="2"/>
<gene>
    <name evidence="13" type="ORF">HMPREF1092_03227</name>
</gene>
<dbReference type="GO" id="GO:0009360">
    <property type="term" value="C:DNA polymerase III complex"/>
    <property type="evidence" value="ECO:0007669"/>
    <property type="project" value="InterPro"/>
</dbReference>
<name>N9XV45_9CLOT</name>
<dbReference type="GO" id="GO:0003677">
    <property type="term" value="F:DNA binding"/>
    <property type="evidence" value="ECO:0007669"/>
    <property type="project" value="InterPro"/>
</dbReference>
<dbReference type="PANTHER" id="PTHR11669:SF0">
    <property type="entry name" value="PROTEIN STICHEL-LIKE 2"/>
    <property type="match status" value="1"/>
</dbReference>
<keyword evidence="4" id="KW-0548">Nucleotidyltransferase</keyword>
<dbReference type="GO" id="GO:0006261">
    <property type="term" value="P:DNA-templated DNA replication"/>
    <property type="evidence" value="ECO:0007669"/>
    <property type="project" value="TreeGrafter"/>
</dbReference>
<dbReference type="Gene3D" id="1.10.8.60">
    <property type="match status" value="1"/>
</dbReference>
<protein>
    <recommendedName>
        <fullName evidence="2">DNA-directed DNA polymerase</fullName>
        <ecNumber evidence="2">2.7.7.7</ecNumber>
    </recommendedName>
</protein>
<dbReference type="InterPro" id="IPR022754">
    <property type="entry name" value="DNA_pol_III_gamma-3"/>
</dbReference>
<dbReference type="SMART" id="SM00382">
    <property type="entry name" value="AAA"/>
    <property type="match status" value="1"/>
</dbReference>
<dbReference type="InterPro" id="IPR050238">
    <property type="entry name" value="DNA_Rep/Repair_Clamp_Loader"/>
</dbReference>
<dbReference type="GO" id="GO:0046872">
    <property type="term" value="F:metal ion binding"/>
    <property type="evidence" value="ECO:0007669"/>
    <property type="project" value="UniProtKB-KW"/>
</dbReference>
<comment type="similarity">
    <text evidence="1">Belongs to the DnaX/STICHEL family.</text>
</comment>
<dbReference type="HOGENOM" id="CLU_006229_0_1_9"/>
<evidence type="ECO:0000256" key="10">
    <source>
        <dbReference type="ARBA" id="ARBA00022932"/>
    </source>
</evidence>
<evidence type="ECO:0000256" key="5">
    <source>
        <dbReference type="ARBA" id="ARBA00022705"/>
    </source>
</evidence>
<dbReference type="Pfam" id="PF13177">
    <property type="entry name" value="DNA_pol3_delta2"/>
    <property type="match status" value="1"/>
</dbReference>
<dbReference type="AlphaFoldDB" id="N9XV45"/>
<keyword evidence="9" id="KW-0067">ATP-binding</keyword>
<organism evidence="13 14">
    <name type="scientific">Clostridium thermobutyricum</name>
    <dbReference type="NCBI Taxonomy" id="29372"/>
    <lineage>
        <taxon>Bacteria</taxon>
        <taxon>Bacillati</taxon>
        <taxon>Bacillota</taxon>
        <taxon>Clostridia</taxon>
        <taxon>Eubacteriales</taxon>
        <taxon>Clostridiaceae</taxon>
        <taxon>Clostridium</taxon>
    </lineage>
</organism>
<dbReference type="SUPFAM" id="SSF52540">
    <property type="entry name" value="P-loop containing nucleoside triphosphate hydrolases"/>
    <property type="match status" value="1"/>
</dbReference>
<evidence type="ECO:0000313" key="14">
    <source>
        <dbReference type="Proteomes" id="UP000013097"/>
    </source>
</evidence>
<dbReference type="RefSeq" id="WP_002599667.1">
    <property type="nucleotide sequence ID" value="NZ_KB850959.1"/>
</dbReference>
<keyword evidence="6" id="KW-0479">Metal-binding</keyword>
<keyword evidence="14" id="KW-1185">Reference proteome</keyword>
<keyword evidence="3" id="KW-0808">Transferase</keyword>
<dbReference type="InterPro" id="IPR003593">
    <property type="entry name" value="AAA+_ATPase"/>
</dbReference>
<dbReference type="EMBL" id="AGYT01000021">
    <property type="protein sequence ID" value="ENY99486.1"/>
    <property type="molecule type" value="Genomic_DNA"/>
</dbReference>
<evidence type="ECO:0000256" key="9">
    <source>
        <dbReference type="ARBA" id="ARBA00022840"/>
    </source>
</evidence>
<reference evidence="13 14" key="1">
    <citation type="submission" date="2013-01" db="EMBL/GenBank/DDBJ databases">
        <title>The Genome Sequence of Clostridium colicanis 209318.</title>
        <authorList>
            <consortium name="The Broad Institute Genome Sequencing Platform"/>
            <person name="Earl A."/>
            <person name="Ward D."/>
            <person name="Feldgarden M."/>
            <person name="Gevers D."/>
            <person name="Courvalin P."/>
            <person name="Lambert T."/>
            <person name="Walker B."/>
            <person name="Young S.K."/>
            <person name="Zeng Q."/>
            <person name="Gargeya S."/>
            <person name="Fitzgerald M."/>
            <person name="Haas B."/>
            <person name="Abouelleil A."/>
            <person name="Alvarado L."/>
            <person name="Arachchi H.M."/>
            <person name="Berlin A.M."/>
            <person name="Chapman S.B."/>
            <person name="Dewar J."/>
            <person name="Goldberg J."/>
            <person name="Griggs A."/>
            <person name="Gujja S."/>
            <person name="Hansen M."/>
            <person name="Howarth C."/>
            <person name="Imamovic A."/>
            <person name="Larimer J."/>
            <person name="McCowan C."/>
            <person name="Murphy C."/>
            <person name="Neiman D."/>
            <person name="Pearson M."/>
            <person name="Priest M."/>
            <person name="Roberts A."/>
            <person name="Saif S."/>
            <person name="Shea T."/>
            <person name="Sisk P."/>
            <person name="Sykes S."/>
            <person name="Wortman J."/>
            <person name="Nusbaum C."/>
            <person name="Birren B."/>
        </authorList>
    </citation>
    <scope>NUCLEOTIDE SEQUENCE [LARGE SCALE GENOMIC DNA]</scope>
    <source>
        <strain evidence="13 14">209318</strain>
    </source>
</reference>
<evidence type="ECO:0000256" key="7">
    <source>
        <dbReference type="ARBA" id="ARBA00022741"/>
    </source>
</evidence>
<sequence length="496" mass="55294">MRLNDKYRPGKFKDIVGQEMVSEILKKQVISNKLAQAYLFEGRAGSGKTTSARILAKAINCTSPINGEPCGHCDSCRAIQDGTSPDVIEIDAASNGGVDNIRAIKENMMYSPSISKYKVYIIDECHMLTTSASNAFLKILEEPPKYGKFILCTTDADKMLITILSRCQKYKFKNISVNDIKKQLMLISKSEGYIPDTLDNIVDIIAKVSKGAMRDAVSILEQLISSNITSLKEVISILGISSNARIFKLLGNLNRRDSASSMETFFKALEDGTDETKFCTSLIDALRALLIIKSGASTNLIEMSKKDIFGLTKFSELIETKEIIGLLEIFQDAFNNLKNAMSKNLIIEIAIMKSIEFMKSQNKNCITENISNETKEIKKTETKKETKDNGLTEEEINALKMKKLTKTIKERQLVLENKVRNVADKKEGRAKEAYSKLADAIKSSGFTKQQNSDVIVIIAHTSFKDILEKAISNKSLNKMINDCFIIDGINYTVKLD</sequence>
<evidence type="ECO:0000313" key="13">
    <source>
        <dbReference type="EMBL" id="ENY99486.1"/>
    </source>
</evidence>
<feature type="domain" description="AAA+ ATPase" evidence="12">
    <location>
        <begin position="34"/>
        <end position="176"/>
    </location>
</feature>
<comment type="catalytic activity">
    <reaction evidence="11">
        <text>DNA(n) + a 2'-deoxyribonucleoside 5'-triphosphate = DNA(n+1) + diphosphate</text>
        <dbReference type="Rhea" id="RHEA:22508"/>
        <dbReference type="Rhea" id="RHEA-COMP:17339"/>
        <dbReference type="Rhea" id="RHEA-COMP:17340"/>
        <dbReference type="ChEBI" id="CHEBI:33019"/>
        <dbReference type="ChEBI" id="CHEBI:61560"/>
        <dbReference type="ChEBI" id="CHEBI:173112"/>
        <dbReference type="EC" id="2.7.7.7"/>
    </reaction>
</comment>
<dbReference type="Pfam" id="PF12169">
    <property type="entry name" value="DNA_pol3_gamma3"/>
    <property type="match status" value="1"/>
</dbReference>
<dbReference type="eggNOG" id="COG2812">
    <property type="taxonomic scope" value="Bacteria"/>
</dbReference>
<keyword evidence="10" id="KW-0239">DNA-directed DNA polymerase</keyword>
<evidence type="ECO:0000259" key="12">
    <source>
        <dbReference type="SMART" id="SM00382"/>
    </source>
</evidence>
<evidence type="ECO:0000256" key="6">
    <source>
        <dbReference type="ARBA" id="ARBA00022723"/>
    </source>
</evidence>
<dbReference type="InterPro" id="IPR012763">
    <property type="entry name" value="DNA_pol_III_sug/sutau_N"/>
</dbReference>
<dbReference type="Gene3D" id="3.40.50.300">
    <property type="entry name" value="P-loop containing nucleotide triphosphate hydrolases"/>
    <property type="match status" value="1"/>
</dbReference>
<dbReference type="GO" id="GO:0005524">
    <property type="term" value="F:ATP binding"/>
    <property type="evidence" value="ECO:0007669"/>
    <property type="project" value="UniProtKB-KW"/>
</dbReference>
<evidence type="ECO:0000256" key="8">
    <source>
        <dbReference type="ARBA" id="ARBA00022833"/>
    </source>
</evidence>
<dbReference type="InterPro" id="IPR008921">
    <property type="entry name" value="DNA_pol3_clamp-load_cplx_C"/>
</dbReference>
<keyword evidence="5" id="KW-0235">DNA replication</keyword>
<dbReference type="FunFam" id="3.40.50.300:FF:000014">
    <property type="entry name" value="DNA polymerase III subunit gamma/tau"/>
    <property type="match status" value="1"/>
</dbReference>
<dbReference type="InterPro" id="IPR027417">
    <property type="entry name" value="P-loop_NTPase"/>
</dbReference>
<evidence type="ECO:0000256" key="3">
    <source>
        <dbReference type="ARBA" id="ARBA00022679"/>
    </source>
</evidence>
<dbReference type="SUPFAM" id="SSF48019">
    <property type="entry name" value="post-AAA+ oligomerization domain-like"/>
    <property type="match status" value="1"/>
</dbReference>
<evidence type="ECO:0000256" key="1">
    <source>
        <dbReference type="ARBA" id="ARBA00006360"/>
    </source>
</evidence>
<keyword evidence="7" id="KW-0547">Nucleotide-binding</keyword>
<comment type="caution">
    <text evidence="13">The sequence shown here is derived from an EMBL/GenBank/DDBJ whole genome shotgun (WGS) entry which is preliminary data.</text>
</comment>
<keyword evidence="8" id="KW-0862">Zinc</keyword>
<dbReference type="NCBIfam" id="NF004046">
    <property type="entry name" value="PRK05563.1"/>
    <property type="match status" value="1"/>
</dbReference>
<dbReference type="Proteomes" id="UP000013097">
    <property type="component" value="Unassembled WGS sequence"/>
</dbReference>
<evidence type="ECO:0000256" key="2">
    <source>
        <dbReference type="ARBA" id="ARBA00012417"/>
    </source>
</evidence>
<proteinExistence type="inferred from homology"/>
<accession>N9XV45</accession>